<evidence type="ECO:0000313" key="1">
    <source>
        <dbReference type="EMBL" id="MCD7462432.1"/>
    </source>
</evidence>
<dbReference type="EMBL" id="JACEIK010000802">
    <property type="protein sequence ID" value="MCD7462432.1"/>
    <property type="molecule type" value="Genomic_DNA"/>
</dbReference>
<evidence type="ECO:0000313" key="2">
    <source>
        <dbReference type="Proteomes" id="UP000823775"/>
    </source>
</evidence>
<keyword evidence="2" id="KW-1185">Reference proteome</keyword>
<name>A0ABS8STZ6_DATST</name>
<reference evidence="1 2" key="1">
    <citation type="journal article" date="2021" name="BMC Genomics">
        <title>Datura genome reveals duplications of psychoactive alkaloid biosynthetic genes and high mutation rate following tissue culture.</title>
        <authorList>
            <person name="Rajewski A."/>
            <person name="Carter-House D."/>
            <person name="Stajich J."/>
            <person name="Litt A."/>
        </authorList>
    </citation>
    <scope>NUCLEOTIDE SEQUENCE [LARGE SCALE GENOMIC DNA]</scope>
    <source>
        <strain evidence="1">AR-01</strain>
    </source>
</reference>
<sequence length="101" mass="11567">MKPAYLSSCDFLQIGNSYFYVSQALHFPKYFGIYLNSSAINQQTGYNESFSRMIFTDEFVQKCCQQGIPLFSSAFLSRSPLLLPLPPSLFDHHSISFKLLH</sequence>
<protein>
    <submittedName>
        <fullName evidence="1">Uncharacterized protein</fullName>
    </submittedName>
</protein>
<dbReference type="Proteomes" id="UP000823775">
    <property type="component" value="Unassembled WGS sequence"/>
</dbReference>
<comment type="caution">
    <text evidence="1">The sequence shown here is derived from an EMBL/GenBank/DDBJ whole genome shotgun (WGS) entry which is preliminary data.</text>
</comment>
<gene>
    <name evidence="1" type="ORF">HAX54_048536</name>
</gene>
<organism evidence="1 2">
    <name type="scientific">Datura stramonium</name>
    <name type="common">Jimsonweed</name>
    <name type="synonym">Common thornapple</name>
    <dbReference type="NCBI Taxonomy" id="4076"/>
    <lineage>
        <taxon>Eukaryota</taxon>
        <taxon>Viridiplantae</taxon>
        <taxon>Streptophyta</taxon>
        <taxon>Embryophyta</taxon>
        <taxon>Tracheophyta</taxon>
        <taxon>Spermatophyta</taxon>
        <taxon>Magnoliopsida</taxon>
        <taxon>eudicotyledons</taxon>
        <taxon>Gunneridae</taxon>
        <taxon>Pentapetalae</taxon>
        <taxon>asterids</taxon>
        <taxon>lamiids</taxon>
        <taxon>Solanales</taxon>
        <taxon>Solanaceae</taxon>
        <taxon>Solanoideae</taxon>
        <taxon>Datureae</taxon>
        <taxon>Datura</taxon>
    </lineage>
</organism>
<accession>A0ABS8STZ6</accession>
<proteinExistence type="predicted"/>